<feature type="compositionally biased region" description="Polar residues" evidence="1">
    <location>
        <begin position="19"/>
        <end position="33"/>
    </location>
</feature>
<sequence length="117" mass="11876">MPGGRPAAVRSYRGESRLAGSNQNTGKAGNTGSIRHALPAVFGQEWQPLGAPGHRRSPPRSPATAAHSLTSAARPADCGRKTHGAGRYLALPRAGSAGCAAARATRLRTTAPVGGTD</sequence>
<reference evidence="2 3" key="1">
    <citation type="submission" date="2020-02" db="EMBL/GenBank/DDBJ databases">
        <title>Whole Genome Shotgun Sequence of Streptomyces sp. strain CWH03.</title>
        <authorList>
            <person name="Dohra H."/>
            <person name="Kodani S."/>
            <person name="Yamamura H."/>
        </authorList>
    </citation>
    <scope>NUCLEOTIDE SEQUENCE [LARGE SCALE GENOMIC DNA]</scope>
    <source>
        <strain evidence="2 3">CWH03</strain>
    </source>
</reference>
<gene>
    <name evidence="2" type="ORF">SCWH03_13820</name>
</gene>
<keyword evidence="3" id="KW-1185">Reference proteome</keyword>
<protein>
    <submittedName>
        <fullName evidence="2">Uncharacterized protein</fullName>
    </submittedName>
</protein>
<proteinExistence type="predicted"/>
<feature type="region of interest" description="Disordered" evidence="1">
    <location>
        <begin position="1"/>
        <end position="83"/>
    </location>
</feature>
<dbReference type="EMBL" id="BLLG01000003">
    <property type="protein sequence ID" value="GFH35168.1"/>
    <property type="molecule type" value="Genomic_DNA"/>
</dbReference>
<evidence type="ECO:0000313" key="2">
    <source>
        <dbReference type="EMBL" id="GFH35168.1"/>
    </source>
</evidence>
<evidence type="ECO:0000256" key="1">
    <source>
        <dbReference type="SAM" id="MobiDB-lite"/>
    </source>
</evidence>
<comment type="caution">
    <text evidence="2">The sequence shown here is derived from an EMBL/GenBank/DDBJ whole genome shotgun (WGS) entry which is preliminary data.</text>
</comment>
<organism evidence="2 3">
    <name type="scientific">Streptomyces pacificus</name>
    <dbReference type="NCBI Taxonomy" id="2705029"/>
    <lineage>
        <taxon>Bacteria</taxon>
        <taxon>Bacillati</taxon>
        <taxon>Actinomycetota</taxon>
        <taxon>Actinomycetes</taxon>
        <taxon>Kitasatosporales</taxon>
        <taxon>Streptomycetaceae</taxon>
        <taxon>Streptomyces</taxon>
    </lineage>
</organism>
<dbReference type="AlphaFoldDB" id="A0A6A0AR23"/>
<evidence type="ECO:0000313" key="3">
    <source>
        <dbReference type="Proteomes" id="UP000484988"/>
    </source>
</evidence>
<name>A0A6A0AR23_9ACTN</name>
<accession>A0A6A0AR23</accession>
<dbReference type="Proteomes" id="UP000484988">
    <property type="component" value="Unassembled WGS sequence"/>
</dbReference>